<dbReference type="InParanoid" id="A0A2K1LBA0"/>
<feature type="region of interest" description="Disordered" evidence="1">
    <location>
        <begin position="85"/>
        <end position="113"/>
    </location>
</feature>
<evidence type="ECO:0000313" key="2">
    <source>
        <dbReference type="EMBL" id="PNR63302.1"/>
    </source>
</evidence>
<reference evidence="3" key="3">
    <citation type="submission" date="2020-12" db="UniProtKB">
        <authorList>
            <consortium name="EnsemblPlants"/>
        </authorList>
    </citation>
    <scope>IDENTIFICATION</scope>
</reference>
<dbReference type="AlphaFoldDB" id="A0A2K1LBA0"/>
<name>A0A2K1LBA0_PHYPA</name>
<accession>A0A2K1LBA0</accession>
<evidence type="ECO:0000313" key="3">
    <source>
        <dbReference type="EnsemblPlants" id="PAC:32969378.CDS.1"/>
    </source>
</evidence>
<feature type="compositionally biased region" description="Polar residues" evidence="1">
    <location>
        <begin position="103"/>
        <end position="113"/>
    </location>
</feature>
<protein>
    <submittedName>
        <fullName evidence="2 3">Uncharacterized protein</fullName>
    </submittedName>
</protein>
<proteinExistence type="predicted"/>
<dbReference type="Proteomes" id="UP000006727">
    <property type="component" value="Chromosome 1"/>
</dbReference>
<gene>
    <name evidence="2" type="ORF">PHYPA_001727</name>
</gene>
<organism evidence="2">
    <name type="scientific">Physcomitrium patens</name>
    <name type="common">Spreading-leaved earth moss</name>
    <name type="synonym">Physcomitrella patens</name>
    <dbReference type="NCBI Taxonomy" id="3218"/>
    <lineage>
        <taxon>Eukaryota</taxon>
        <taxon>Viridiplantae</taxon>
        <taxon>Streptophyta</taxon>
        <taxon>Embryophyta</taxon>
        <taxon>Bryophyta</taxon>
        <taxon>Bryophytina</taxon>
        <taxon>Bryopsida</taxon>
        <taxon>Funariidae</taxon>
        <taxon>Funariales</taxon>
        <taxon>Funariaceae</taxon>
        <taxon>Physcomitrium</taxon>
    </lineage>
</organism>
<dbReference type="EMBL" id="ABEU02000001">
    <property type="protein sequence ID" value="PNR63302.1"/>
    <property type="molecule type" value="Genomic_DNA"/>
</dbReference>
<evidence type="ECO:0000256" key="1">
    <source>
        <dbReference type="SAM" id="MobiDB-lite"/>
    </source>
</evidence>
<evidence type="ECO:0000313" key="4">
    <source>
        <dbReference type="Proteomes" id="UP000006727"/>
    </source>
</evidence>
<keyword evidence="4" id="KW-1185">Reference proteome</keyword>
<sequence length="113" mass="12881">MCTLSKDWKVKAPTGFQLSRRQMFIDPISFQKKLQLRSVKLDHTIELLNHATTSSISIEGLRHGSCTREERPSDLLLKKLRPCRPLESNETTPANPCDPARFLTNNLKTAHQP</sequence>
<reference evidence="2 4" key="2">
    <citation type="journal article" date="2018" name="Plant J.">
        <title>The Physcomitrella patens chromosome-scale assembly reveals moss genome structure and evolution.</title>
        <authorList>
            <person name="Lang D."/>
            <person name="Ullrich K.K."/>
            <person name="Murat F."/>
            <person name="Fuchs J."/>
            <person name="Jenkins J."/>
            <person name="Haas F.B."/>
            <person name="Piednoel M."/>
            <person name="Gundlach H."/>
            <person name="Van Bel M."/>
            <person name="Meyberg R."/>
            <person name="Vives C."/>
            <person name="Morata J."/>
            <person name="Symeonidi A."/>
            <person name="Hiss M."/>
            <person name="Muchero W."/>
            <person name="Kamisugi Y."/>
            <person name="Saleh O."/>
            <person name="Blanc G."/>
            <person name="Decker E.L."/>
            <person name="van Gessel N."/>
            <person name="Grimwood J."/>
            <person name="Hayes R.D."/>
            <person name="Graham S.W."/>
            <person name="Gunter L.E."/>
            <person name="McDaniel S.F."/>
            <person name="Hoernstein S.N.W."/>
            <person name="Larsson A."/>
            <person name="Li F.W."/>
            <person name="Perroud P.F."/>
            <person name="Phillips J."/>
            <person name="Ranjan P."/>
            <person name="Rokshar D.S."/>
            <person name="Rothfels C.J."/>
            <person name="Schneider L."/>
            <person name="Shu S."/>
            <person name="Stevenson D.W."/>
            <person name="Thummler F."/>
            <person name="Tillich M."/>
            <person name="Villarreal Aguilar J.C."/>
            <person name="Widiez T."/>
            <person name="Wong G.K."/>
            <person name="Wymore A."/>
            <person name="Zhang Y."/>
            <person name="Zimmer A.D."/>
            <person name="Quatrano R.S."/>
            <person name="Mayer K.F.X."/>
            <person name="Goodstein D."/>
            <person name="Casacuberta J.M."/>
            <person name="Vandepoele K."/>
            <person name="Reski R."/>
            <person name="Cuming A.C."/>
            <person name="Tuskan G.A."/>
            <person name="Maumus F."/>
            <person name="Salse J."/>
            <person name="Schmutz J."/>
            <person name="Rensing S.A."/>
        </authorList>
    </citation>
    <scope>NUCLEOTIDE SEQUENCE [LARGE SCALE GENOMIC DNA]</scope>
    <source>
        <strain evidence="3 4">cv. Gransden 2004</strain>
    </source>
</reference>
<dbReference type="EnsemblPlants" id="Pp3c1_37166V3.1">
    <property type="protein sequence ID" value="PAC:32969378.CDS.1"/>
    <property type="gene ID" value="Pp3c1_37166"/>
</dbReference>
<reference evidence="2 4" key="1">
    <citation type="journal article" date="2008" name="Science">
        <title>The Physcomitrella genome reveals evolutionary insights into the conquest of land by plants.</title>
        <authorList>
            <person name="Rensing S."/>
            <person name="Lang D."/>
            <person name="Zimmer A."/>
            <person name="Terry A."/>
            <person name="Salamov A."/>
            <person name="Shapiro H."/>
            <person name="Nishiyama T."/>
            <person name="Perroud P.-F."/>
            <person name="Lindquist E."/>
            <person name="Kamisugi Y."/>
            <person name="Tanahashi T."/>
            <person name="Sakakibara K."/>
            <person name="Fujita T."/>
            <person name="Oishi K."/>
            <person name="Shin-I T."/>
            <person name="Kuroki Y."/>
            <person name="Toyoda A."/>
            <person name="Suzuki Y."/>
            <person name="Hashimoto A."/>
            <person name="Yamaguchi K."/>
            <person name="Sugano A."/>
            <person name="Kohara Y."/>
            <person name="Fujiyama A."/>
            <person name="Anterola A."/>
            <person name="Aoki S."/>
            <person name="Ashton N."/>
            <person name="Barbazuk W.B."/>
            <person name="Barker E."/>
            <person name="Bennetzen J."/>
            <person name="Bezanilla M."/>
            <person name="Blankenship R."/>
            <person name="Cho S.H."/>
            <person name="Dutcher S."/>
            <person name="Estelle M."/>
            <person name="Fawcett J.A."/>
            <person name="Gundlach H."/>
            <person name="Hanada K."/>
            <person name="Heyl A."/>
            <person name="Hicks K.A."/>
            <person name="Hugh J."/>
            <person name="Lohr M."/>
            <person name="Mayer K."/>
            <person name="Melkozernov A."/>
            <person name="Murata T."/>
            <person name="Nelson D."/>
            <person name="Pils B."/>
            <person name="Prigge M."/>
            <person name="Reiss B."/>
            <person name="Renner T."/>
            <person name="Rombauts S."/>
            <person name="Rushton P."/>
            <person name="Sanderfoot A."/>
            <person name="Schween G."/>
            <person name="Shiu S.-H."/>
            <person name="Stueber K."/>
            <person name="Theodoulou F.L."/>
            <person name="Tu H."/>
            <person name="Van de Peer Y."/>
            <person name="Verrier P.J."/>
            <person name="Waters E."/>
            <person name="Wood A."/>
            <person name="Yang L."/>
            <person name="Cove D."/>
            <person name="Cuming A."/>
            <person name="Hasebe M."/>
            <person name="Lucas S."/>
            <person name="Mishler D.B."/>
            <person name="Reski R."/>
            <person name="Grigoriev I."/>
            <person name="Quatrano R.S."/>
            <person name="Boore J.L."/>
        </authorList>
    </citation>
    <scope>NUCLEOTIDE SEQUENCE [LARGE SCALE GENOMIC DNA]</scope>
    <source>
        <strain evidence="3 4">cv. Gransden 2004</strain>
    </source>
</reference>
<dbReference type="Gramene" id="Pp3c1_37166V3.1">
    <property type="protein sequence ID" value="PAC:32969378.CDS.1"/>
    <property type="gene ID" value="Pp3c1_37166"/>
</dbReference>